<evidence type="ECO:0000313" key="2">
    <source>
        <dbReference type="EMBL" id="GHG75627.1"/>
    </source>
</evidence>
<evidence type="ECO:0000313" key="3">
    <source>
        <dbReference type="Proteomes" id="UP000619355"/>
    </source>
</evidence>
<feature type="transmembrane region" description="Helical" evidence="1">
    <location>
        <begin position="85"/>
        <end position="106"/>
    </location>
</feature>
<feature type="transmembrane region" description="Helical" evidence="1">
    <location>
        <begin position="20"/>
        <end position="40"/>
    </location>
</feature>
<keyword evidence="1" id="KW-1133">Transmembrane helix</keyword>
<reference evidence="3" key="1">
    <citation type="journal article" date="2019" name="Int. J. Syst. Evol. Microbiol.">
        <title>The Global Catalogue of Microorganisms (GCM) 10K type strain sequencing project: providing services to taxonomists for standard genome sequencing and annotation.</title>
        <authorList>
            <consortium name="The Broad Institute Genomics Platform"/>
            <consortium name="The Broad Institute Genome Sequencing Center for Infectious Disease"/>
            <person name="Wu L."/>
            <person name="Ma J."/>
        </authorList>
    </citation>
    <scope>NUCLEOTIDE SEQUENCE [LARGE SCALE GENOMIC DNA]</scope>
    <source>
        <strain evidence="3">JCM 4253</strain>
    </source>
</reference>
<accession>A0A919F3I4</accession>
<sequence>MVVGVLQLVLRDRDEPGSSIGLGLGVIAAGVVLGAVYGAVISVHRDSAGAVLFKAGWIAVPVWVLLIAIRTVFEKAGHHFDAPTSFGYLAISFGVMLLARTAGIAVRARPLAPGASATRTA</sequence>
<proteinExistence type="predicted"/>
<protein>
    <submittedName>
        <fullName evidence="2">Uncharacterized protein</fullName>
    </submittedName>
</protein>
<comment type="caution">
    <text evidence="2">The sequence shown here is derived from an EMBL/GenBank/DDBJ whole genome shotgun (WGS) entry which is preliminary data.</text>
</comment>
<keyword evidence="1" id="KW-0812">Transmembrane</keyword>
<name>A0A919F3I4_9ACTN</name>
<gene>
    <name evidence="2" type="ORF">GCM10018980_73150</name>
</gene>
<keyword evidence="3" id="KW-1185">Reference proteome</keyword>
<dbReference type="AlphaFoldDB" id="A0A919F3I4"/>
<organism evidence="2 3">
    <name type="scientific">Streptomyces capoamus</name>
    <dbReference type="NCBI Taxonomy" id="68183"/>
    <lineage>
        <taxon>Bacteria</taxon>
        <taxon>Bacillati</taxon>
        <taxon>Actinomycetota</taxon>
        <taxon>Actinomycetes</taxon>
        <taxon>Kitasatosporales</taxon>
        <taxon>Streptomycetaceae</taxon>
        <taxon>Streptomyces</taxon>
    </lineage>
</organism>
<keyword evidence="1" id="KW-0472">Membrane</keyword>
<feature type="transmembrane region" description="Helical" evidence="1">
    <location>
        <begin position="52"/>
        <end position="73"/>
    </location>
</feature>
<evidence type="ECO:0000256" key="1">
    <source>
        <dbReference type="SAM" id="Phobius"/>
    </source>
</evidence>
<dbReference type="Proteomes" id="UP000619355">
    <property type="component" value="Unassembled WGS sequence"/>
</dbReference>
<dbReference type="EMBL" id="BNBF01000038">
    <property type="protein sequence ID" value="GHG75627.1"/>
    <property type="molecule type" value="Genomic_DNA"/>
</dbReference>